<sequence>MTDAVFLSASDQPSEYIRAQEAAGKTMPAQPGLFGKEGFSFGDFLDIINPLQHIPIVSTIYRAITGDTIQPGARIAGDTLFGGPIGLVGGVIDAMVQESTGKDIGQQALAMVGIDVGPDKPAVPATAVAAASEPTQDTGGVSPAAQATAQQVAAQQVAARQAQPQSQAQSDLKMTVGRAPGAAAAQSKYRWAGSEPEPKQKEVGPDDAVVESTYDSQQLAQGLAEQQLASRRAVEQMLAAHQVEAAQTNSAPNSASPTQSNPVPANPVAAQPPRGNGQPDPAAIISAMAQGPRPGARSIATPSDAPQVGADGRVWFPAFPRGVAPTRAVGTTPVTQQSVAAKFGTAKASLPGAPAPASVPSSAAPLIDESVQAATSDWSERAAAGYQKYFAMQQQADRTRAADQYH</sequence>
<dbReference type="RefSeq" id="WP_379721368.1">
    <property type="nucleotide sequence ID" value="NZ_JBHRYJ010000001.1"/>
</dbReference>
<feature type="compositionally biased region" description="Low complexity" evidence="1">
    <location>
        <begin position="261"/>
        <end position="273"/>
    </location>
</feature>
<evidence type="ECO:0000313" key="2">
    <source>
        <dbReference type="EMBL" id="MFC3674424.1"/>
    </source>
</evidence>
<gene>
    <name evidence="2" type="ORF">ACFOOQ_02650</name>
</gene>
<name>A0ABV7VAE2_9PROT</name>
<dbReference type="Proteomes" id="UP001595711">
    <property type="component" value="Unassembled WGS sequence"/>
</dbReference>
<reference evidence="3" key="1">
    <citation type="journal article" date="2019" name="Int. J. Syst. Evol. Microbiol.">
        <title>The Global Catalogue of Microorganisms (GCM) 10K type strain sequencing project: providing services to taxonomists for standard genome sequencing and annotation.</title>
        <authorList>
            <consortium name="The Broad Institute Genomics Platform"/>
            <consortium name="The Broad Institute Genome Sequencing Center for Infectious Disease"/>
            <person name="Wu L."/>
            <person name="Ma J."/>
        </authorList>
    </citation>
    <scope>NUCLEOTIDE SEQUENCE [LARGE SCALE GENOMIC DNA]</scope>
    <source>
        <strain evidence="3">KCTC 42182</strain>
    </source>
</reference>
<feature type="region of interest" description="Disordered" evidence="1">
    <location>
        <begin position="242"/>
        <end position="282"/>
    </location>
</feature>
<proteinExistence type="predicted"/>
<keyword evidence="3" id="KW-1185">Reference proteome</keyword>
<evidence type="ECO:0000256" key="1">
    <source>
        <dbReference type="SAM" id="MobiDB-lite"/>
    </source>
</evidence>
<protein>
    <submittedName>
        <fullName evidence="2">Uncharacterized protein</fullName>
    </submittedName>
</protein>
<organism evidence="2 3">
    <name type="scientific">Ferrovibrio xuzhouensis</name>
    <dbReference type="NCBI Taxonomy" id="1576914"/>
    <lineage>
        <taxon>Bacteria</taxon>
        <taxon>Pseudomonadati</taxon>
        <taxon>Pseudomonadota</taxon>
        <taxon>Alphaproteobacteria</taxon>
        <taxon>Rhodospirillales</taxon>
        <taxon>Rhodospirillaceae</taxon>
        <taxon>Ferrovibrio</taxon>
    </lineage>
</organism>
<feature type="region of interest" description="Disordered" evidence="1">
    <location>
        <begin position="125"/>
        <end position="144"/>
    </location>
</feature>
<dbReference type="EMBL" id="JBHRYJ010000001">
    <property type="protein sequence ID" value="MFC3674424.1"/>
    <property type="molecule type" value="Genomic_DNA"/>
</dbReference>
<accession>A0ABV7VAE2</accession>
<feature type="region of interest" description="Disordered" evidence="1">
    <location>
        <begin position="160"/>
        <end position="207"/>
    </location>
</feature>
<feature type="compositionally biased region" description="Low complexity" evidence="1">
    <location>
        <begin position="160"/>
        <end position="170"/>
    </location>
</feature>
<evidence type="ECO:0000313" key="3">
    <source>
        <dbReference type="Proteomes" id="UP001595711"/>
    </source>
</evidence>
<feature type="compositionally biased region" description="Polar residues" evidence="1">
    <location>
        <begin position="245"/>
        <end position="260"/>
    </location>
</feature>
<comment type="caution">
    <text evidence="2">The sequence shown here is derived from an EMBL/GenBank/DDBJ whole genome shotgun (WGS) entry which is preliminary data.</text>
</comment>